<proteinExistence type="inferred from homology"/>
<feature type="domain" description="UVR" evidence="8">
    <location>
        <begin position="207"/>
        <end position="242"/>
    </location>
</feature>
<feature type="domain" description="GIY-YIG" evidence="9">
    <location>
        <begin position="15"/>
        <end position="93"/>
    </location>
</feature>
<keyword evidence="4 7" id="KW-0267">Excision nuclease</keyword>
<organism evidence="11 12">
    <name type="scientific">Sediminibacterium goheungense</name>
    <dbReference type="NCBI Taxonomy" id="1086393"/>
    <lineage>
        <taxon>Bacteria</taxon>
        <taxon>Pseudomonadati</taxon>
        <taxon>Bacteroidota</taxon>
        <taxon>Chitinophagia</taxon>
        <taxon>Chitinophagales</taxon>
        <taxon>Chitinophagaceae</taxon>
        <taxon>Sediminibacterium</taxon>
    </lineage>
</organism>
<dbReference type="SMART" id="SM00465">
    <property type="entry name" value="GIYc"/>
    <property type="match status" value="1"/>
</dbReference>
<dbReference type="EMBL" id="SNWP01000011">
    <property type="protein sequence ID" value="TDO26693.1"/>
    <property type="molecule type" value="Genomic_DNA"/>
</dbReference>
<dbReference type="InterPro" id="IPR038476">
    <property type="entry name" value="UvrC_RNase_H_dom_sf"/>
</dbReference>
<evidence type="ECO:0000256" key="1">
    <source>
        <dbReference type="ARBA" id="ARBA00022490"/>
    </source>
</evidence>
<dbReference type="GO" id="GO:0003677">
    <property type="term" value="F:DNA binding"/>
    <property type="evidence" value="ECO:0007669"/>
    <property type="project" value="UniProtKB-UniRule"/>
</dbReference>
<dbReference type="Proteomes" id="UP000295741">
    <property type="component" value="Unassembled WGS sequence"/>
</dbReference>
<dbReference type="PROSITE" id="PS50165">
    <property type="entry name" value="UVRC"/>
    <property type="match status" value="1"/>
</dbReference>
<dbReference type="RefSeq" id="WP_133474577.1">
    <property type="nucleotide sequence ID" value="NZ_SNWP01000011.1"/>
</dbReference>
<keyword evidence="2 7" id="KW-0227">DNA damage</keyword>
<dbReference type="NCBIfam" id="TIGR00194">
    <property type="entry name" value="uvrC"/>
    <property type="match status" value="1"/>
</dbReference>
<evidence type="ECO:0000256" key="4">
    <source>
        <dbReference type="ARBA" id="ARBA00022881"/>
    </source>
</evidence>
<dbReference type="OrthoDB" id="9804933at2"/>
<dbReference type="SUPFAM" id="SSF82771">
    <property type="entry name" value="GIY-YIG endonuclease"/>
    <property type="match status" value="1"/>
</dbReference>
<evidence type="ECO:0000313" key="11">
    <source>
        <dbReference type="EMBL" id="TDO26693.1"/>
    </source>
</evidence>
<dbReference type="InterPro" id="IPR035901">
    <property type="entry name" value="GIY-YIG_endonuc_sf"/>
</dbReference>
<evidence type="ECO:0000259" key="8">
    <source>
        <dbReference type="PROSITE" id="PS50151"/>
    </source>
</evidence>
<dbReference type="PROSITE" id="PS50151">
    <property type="entry name" value="UVR"/>
    <property type="match status" value="1"/>
</dbReference>
<gene>
    <name evidence="7" type="primary">uvrC</name>
    <name evidence="11" type="ORF">BC659_2002</name>
</gene>
<keyword evidence="12" id="KW-1185">Reference proteome</keyword>
<reference evidence="11 12" key="1">
    <citation type="submission" date="2019-03" db="EMBL/GenBank/DDBJ databases">
        <title>Genomic Encyclopedia of Archaeal and Bacterial Type Strains, Phase II (KMG-II): from individual species to whole genera.</title>
        <authorList>
            <person name="Goeker M."/>
        </authorList>
    </citation>
    <scope>NUCLEOTIDE SEQUENCE [LARGE SCALE GENOMIC DNA]</scope>
    <source>
        <strain evidence="11 12">DSM 28323</strain>
    </source>
</reference>
<dbReference type="InterPro" id="IPR036876">
    <property type="entry name" value="UVR_dom_sf"/>
</dbReference>
<dbReference type="GO" id="GO:0005737">
    <property type="term" value="C:cytoplasm"/>
    <property type="evidence" value="ECO:0007669"/>
    <property type="project" value="UniProtKB-SubCell"/>
</dbReference>
<dbReference type="InterPro" id="IPR000305">
    <property type="entry name" value="GIY-YIG_endonuc"/>
</dbReference>
<comment type="subcellular location">
    <subcellularLocation>
        <location evidence="7">Cytoplasm</location>
    </subcellularLocation>
</comment>
<keyword evidence="6 7" id="KW-0742">SOS response</keyword>
<evidence type="ECO:0000259" key="10">
    <source>
        <dbReference type="PROSITE" id="PS50165"/>
    </source>
</evidence>
<comment type="subunit">
    <text evidence="7">Interacts with UvrB in an incision complex.</text>
</comment>
<keyword evidence="1 7" id="KW-0963">Cytoplasm</keyword>
<keyword evidence="5 7" id="KW-0234">DNA repair</keyword>
<dbReference type="SUPFAM" id="SSF47781">
    <property type="entry name" value="RuvA domain 2-like"/>
    <property type="match status" value="1"/>
</dbReference>
<dbReference type="HAMAP" id="MF_00203">
    <property type="entry name" value="UvrC"/>
    <property type="match status" value="1"/>
</dbReference>
<evidence type="ECO:0000313" key="12">
    <source>
        <dbReference type="Proteomes" id="UP000295741"/>
    </source>
</evidence>
<dbReference type="GO" id="GO:0009380">
    <property type="term" value="C:excinuclease repair complex"/>
    <property type="evidence" value="ECO:0007669"/>
    <property type="project" value="InterPro"/>
</dbReference>
<dbReference type="InterPro" id="IPR010994">
    <property type="entry name" value="RuvA_2-like"/>
</dbReference>
<dbReference type="InterPro" id="IPR004791">
    <property type="entry name" value="UvrC"/>
</dbReference>
<dbReference type="Pfam" id="PF08459">
    <property type="entry name" value="UvrC_RNaseH_dom"/>
    <property type="match status" value="1"/>
</dbReference>
<dbReference type="GO" id="GO:0006289">
    <property type="term" value="P:nucleotide-excision repair"/>
    <property type="evidence" value="ECO:0007669"/>
    <property type="project" value="UniProtKB-UniRule"/>
</dbReference>
<dbReference type="PANTHER" id="PTHR30562">
    <property type="entry name" value="UVRC/OXIDOREDUCTASE"/>
    <property type="match status" value="1"/>
</dbReference>
<dbReference type="AlphaFoldDB" id="A0A4R6IVK6"/>
<dbReference type="Gene3D" id="3.30.420.340">
    <property type="entry name" value="UvrC, RNAse H endonuclease domain"/>
    <property type="match status" value="1"/>
</dbReference>
<feature type="domain" description="UvrC family homology region profile" evidence="10">
    <location>
        <begin position="258"/>
        <end position="480"/>
    </location>
</feature>
<dbReference type="InterPro" id="IPR001943">
    <property type="entry name" value="UVR_dom"/>
</dbReference>
<comment type="similarity">
    <text evidence="7">Belongs to the UvrC family.</text>
</comment>
<comment type="caution">
    <text evidence="11">The sequence shown here is derived from an EMBL/GenBank/DDBJ whole genome shotgun (WGS) entry which is preliminary data.</text>
</comment>
<sequence length="605" mass="69618">MTQQEFQQRAHTIPHQPGIYKYYDADDVLLYVGKAKDLRKRVSSYFSKTFTTYKTHELVQRIRKIEFTIVDSEQDAFLLENSLIKEYQPRFNINLKDDKTYPYIVIKKEPFPRIFLTRKKINDGSEYLGPFTSAGKVRELISFIRQYIPLRTCKLNLTEHNIQKGKFKVCLEYHLGNCKGPCEGLQDALAYAEGLQQVRNILKGNLGSVITHFKAQMQQHASALEFEKAELMRKKIEHLESYQARSVIVSRHLSSLDVFAILKDDELAYVSYLMVSNGTIVQTHTVPLETKLEETEEEVLSFAVNRIRNDFNSMATEIIVPFEIEYPDTEITITIPKAGDKKKLLDLAVKNVNYFKEELRRKKILHLEGSSDIEKKKVLYELQSYLHLQEVPVHIECFDNSNFQGAYPVSAMVCFRDGLPSKKDYRHYNVKTVQGINDFATMKEVVFRRYKRLQTEDLPLPQLVIIDGGKGQLSAAMESIHELGLTGKLTLVGLAKNEEEIFFAGDTASIKLPWDSDSLKLVRRIRDEVHRFGITFHRNQRSRGTFKNELENINGIGKQTIDALLKVFKSVKNIREAEKEALVKVIGLKKASILLDAFAEEKGMD</sequence>
<evidence type="ECO:0000256" key="3">
    <source>
        <dbReference type="ARBA" id="ARBA00022769"/>
    </source>
</evidence>
<dbReference type="PANTHER" id="PTHR30562:SF1">
    <property type="entry name" value="UVRABC SYSTEM PROTEIN C"/>
    <property type="match status" value="1"/>
</dbReference>
<accession>A0A4R6IVK6</accession>
<dbReference type="Pfam" id="PF01541">
    <property type="entry name" value="GIY-YIG"/>
    <property type="match status" value="1"/>
</dbReference>
<comment type="function">
    <text evidence="7">The UvrABC repair system catalyzes the recognition and processing of DNA lesions. UvrC both incises the 5' and 3' sides of the lesion. The N-terminal half is responsible for the 3' incision and the C-terminal half is responsible for the 5' incision.</text>
</comment>
<dbReference type="Pfam" id="PF14520">
    <property type="entry name" value="HHH_5"/>
    <property type="match status" value="1"/>
</dbReference>
<dbReference type="InterPro" id="IPR001162">
    <property type="entry name" value="UvrC_RNase_H_dom"/>
</dbReference>
<name>A0A4R6IVK6_9BACT</name>
<dbReference type="Gene3D" id="3.40.1440.10">
    <property type="entry name" value="GIY-YIG endonuclease"/>
    <property type="match status" value="1"/>
</dbReference>
<evidence type="ECO:0000256" key="6">
    <source>
        <dbReference type="ARBA" id="ARBA00023236"/>
    </source>
</evidence>
<dbReference type="CDD" id="cd10434">
    <property type="entry name" value="GIY-YIG_UvrC_Cho"/>
    <property type="match status" value="1"/>
</dbReference>
<dbReference type="Gene3D" id="4.10.860.10">
    <property type="entry name" value="UVR domain"/>
    <property type="match status" value="1"/>
</dbReference>
<dbReference type="FunFam" id="3.40.1440.10:FF:000001">
    <property type="entry name" value="UvrABC system protein C"/>
    <property type="match status" value="1"/>
</dbReference>
<protein>
    <recommendedName>
        <fullName evidence="7">UvrABC system protein C</fullName>
        <shortName evidence="7">Protein UvrC</shortName>
    </recommendedName>
    <alternativeName>
        <fullName evidence="7">Excinuclease ABC subunit C</fullName>
    </alternativeName>
</protein>
<dbReference type="Gene3D" id="1.10.150.20">
    <property type="entry name" value="5' to 3' exonuclease, C-terminal subdomain"/>
    <property type="match status" value="1"/>
</dbReference>
<keyword evidence="3 7" id="KW-0228">DNA excision</keyword>
<dbReference type="Pfam" id="PF22920">
    <property type="entry name" value="UvrC_RNaseH"/>
    <property type="match status" value="1"/>
</dbReference>
<dbReference type="PROSITE" id="PS50164">
    <property type="entry name" value="GIY_YIG"/>
    <property type="match status" value="1"/>
</dbReference>
<evidence type="ECO:0000256" key="7">
    <source>
        <dbReference type="HAMAP-Rule" id="MF_00203"/>
    </source>
</evidence>
<dbReference type="GO" id="GO:0009381">
    <property type="term" value="F:excinuclease ABC activity"/>
    <property type="evidence" value="ECO:0007669"/>
    <property type="project" value="UniProtKB-UniRule"/>
</dbReference>
<evidence type="ECO:0000256" key="2">
    <source>
        <dbReference type="ARBA" id="ARBA00022763"/>
    </source>
</evidence>
<dbReference type="InterPro" id="IPR050066">
    <property type="entry name" value="UvrABC_protein_C"/>
</dbReference>
<dbReference type="InterPro" id="IPR047296">
    <property type="entry name" value="GIY-YIG_UvrC_Cho"/>
</dbReference>
<dbReference type="SUPFAM" id="SSF46600">
    <property type="entry name" value="C-terminal UvrC-binding domain of UvrB"/>
    <property type="match status" value="1"/>
</dbReference>
<evidence type="ECO:0000256" key="5">
    <source>
        <dbReference type="ARBA" id="ARBA00023204"/>
    </source>
</evidence>
<dbReference type="GO" id="GO:0009432">
    <property type="term" value="P:SOS response"/>
    <property type="evidence" value="ECO:0007669"/>
    <property type="project" value="UniProtKB-UniRule"/>
</dbReference>
<evidence type="ECO:0000259" key="9">
    <source>
        <dbReference type="PROSITE" id="PS50164"/>
    </source>
</evidence>